<keyword evidence="3" id="KW-1185">Reference proteome</keyword>
<dbReference type="PANTHER" id="PTHR42840">
    <property type="entry name" value="NAD(P)-BINDING ROSSMANN-FOLD SUPERFAMILY PROTEIN-RELATED"/>
    <property type="match status" value="1"/>
</dbReference>
<proteinExistence type="predicted"/>
<dbReference type="GO" id="GO:0006740">
    <property type="term" value="P:NADPH regeneration"/>
    <property type="evidence" value="ECO:0007669"/>
    <property type="project" value="TreeGrafter"/>
</dbReference>
<dbReference type="Gene3D" id="3.40.50.720">
    <property type="entry name" value="NAD(P)-binding Rossmann-like Domain"/>
    <property type="match status" value="1"/>
</dbReference>
<organism evidence="2 3">
    <name type="scientific">Aspergillus arachidicola</name>
    <dbReference type="NCBI Taxonomy" id="656916"/>
    <lineage>
        <taxon>Eukaryota</taxon>
        <taxon>Fungi</taxon>
        <taxon>Dikarya</taxon>
        <taxon>Ascomycota</taxon>
        <taxon>Pezizomycotina</taxon>
        <taxon>Eurotiomycetes</taxon>
        <taxon>Eurotiomycetidae</taxon>
        <taxon>Eurotiales</taxon>
        <taxon>Aspergillaceae</taxon>
        <taxon>Aspergillus</taxon>
        <taxon>Aspergillus subgen. Circumdati</taxon>
    </lineage>
</organism>
<protein>
    <submittedName>
        <fullName evidence="2">NAD binding Rossmann fold oxidoreductase</fullName>
    </submittedName>
</protein>
<dbReference type="PANTHER" id="PTHR42840:SF7">
    <property type="entry name" value="BINDING ROSSMANN FOLD OXIDOREDUCTASE, PUTATIVE (AFU_ORTHOLOGUE AFUA_4G10190)-RELATED"/>
    <property type="match status" value="1"/>
</dbReference>
<dbReference type="GO" id="GO:0005737">
    <property type="term" value="C:cytoplasm"/>
    <property type="evidence" value="ECO:0007669"/>
    <property type="project" value="TreeGrafter"/>
</dbReference>
<dbReference type="GO" id="GO:0000166">
    <property type="term" value="F:nucleotide binding"/>
    <property type="evidence" value="ECO:0007669"/>
    <property type="project" value="InterPro"/>
</dbReference>
<sequence length="367" mass="40777">MVSRTVLRVGLIGCGEVAQVVHIPTLGFLSDCFQITYLCDVSTQALEHCKAKIAGDMASITTEPRTLCASPDVDVVFVINSDEYHADHAILALENNKFVFVEKPLALNIRDIERIKSAERNSNGKVMVGYMRRHAAAFVDGVKEIGGMDQVLYARVRDIIGPNSAFVSQSGTFPKRFTDISPEDIEDKTTRATELVRQALESECGVPITKSSTTMWRILGGLGSHDLSAMREALGMPTKVLGASLGFPFWNVLFQYPGFAVSYESGMDSVPRFDAHIEIYSQNKSVRIQYDTPYVKGLPTTLHISEKDGDGYRETIIRRTYEDPYTLQLKELYDWVVHGTPVKTTAEDAELDSHIFQMIMKAGGYKA</sequence>
<evidence type="ECO:0000259" key="1">
    <source>
        <dbReference type="Pfam" id="PF01408"/>
    </source>
</evidence>
<dbReference type="FunFam" id="3.40.50.720:FF:000911">
    <property type="entry name" value="Chromosome 8, whole genome shotgun sequence"/>
    <property type="match status" value="1"/>
</dbReference>
<accession>A0A2G7FYW5</accession>
<gene>
    <name evidence="2" type="ORF">AARAC_000710</name>
</gene>
<dbReference type="STRING" id="656916.A0A2G7FYW5"/>
<evidence type="ECO:0000313" key="2">
    <source>
        <dbReference type="EMBL" id="PIG85051.1"/>
    </source>
</evidence>
<dbReference type="Gene3D" id="3.30.360.10">
    <property type="entry name" value="Dihydrodipicolinate Reductase, domain 2"/>
    <property type="match status" value="1"/>
</dbReference>
<dbReference type="EMBL" id="NEXV01000350">
    <property type="protein sequence ID" value="PIG85051.1"/>
    <property type="molecule type" value="Genomic_DNA"/>
</dbReference>
<dbReference type="GO" id="GO:0016491">
    <property type="term" value="F:oxidoreductase activity"/>
    <property type="evidence" value="ECO:0007669"/>
    <property type="project" value="TreeGrafter"/>
</dbReference>
<feature type="domain" description="Gfo/Idh/MocA-like oxidoreductase N-terminal" evidence="1">
    <location>
        <begin position="7"/>
        <end position="130"/>
    </location>
</feature>
<evidence type="ECO:0000313" key="3">
    <source>
        <dbReference type="Proteomes" id="UP000231358"/>
    </source>
</evidence>
<dbReference type="Pfam" id="PF01408">
    <property type="entry name" value="GFO_IDH_MocA"/>
    <property type="match status" value="1"/>
</dbReference>
<reference evidence="2 3" key="1">
    <citation type="submission" date="2017-05" db="EMBL/GenBank/DDBJ databases">
        <title>Genome sequence for an aflatoxigenic pathogen of Argentinian peanut, Aspergillus arachidicola.</title>
        <authorList>
            <person name="Moore G."/>
            <person name="Beltz S.B."/>
            <person name="Mack B.M."/>
        </authorList>
    </citation>
    <scope>NUCLEOTIDE SEQUENCE [LARGE SCALE GENOMIC DNA]</scope>
    <source>
        <strain evidence="2 3">CBS 117610</strain>
    </source>
</reference>
<comment type="caution">
    <text evidence="2">The sequence shown here is derived from an EMBL/GenBank/DDBJ whole genome shotgun (WGS) entry which is preliminary data.</text>
</comment>
<dbReference type="SUPFAM" id="SSF51735">
    <property type="entry name" value="NAD(P)-binding Rossmann-fold domains"/>
    <property type="match status" value="1"/>
</dbReference>
<dbReference type="AlphaFoldDB" id="A0A2G7FYW5"/>
<dbReference type="Proteomes" id="UP000231358">
    <property type="component" value="Unassembled WGS sequence"/>
</dbReference>
<dbReference type="InterPro" id="IPR036291">
    <property type="entry name" value="NAD(P)-bd_dom_sf"/>
</dbReference>
<name>A0A2G7FYW5_9EURO</name>
<dbReference type="InterPro" id="IPR000683">
    <property type="entry name" value="Gfo/Idh/MocA-like_OxRdtase_N"/>
</dbReference>